<dbReference type="Proteomes" id="UP000799291">
    <property type="component" value="Unassembled WGS sequence"/>
</dbReference>
<dbReference type="GO" id="GO:0005975">
    <property type="term" value="P:carbohydrate metabolic process"/>
    <property type="evidence" value="ECO:0007669"/>
    <property type="project" value="InterPro"/>
</dbReference>
<dbReference type="InterPro" id="IPR012341">
    <property type="entry name" value="6hp_glycosidase-like_sf"/>
</dbReference>
<sequence>MVSASTIALVLAKAQDVAHHSWEYGTVAEALLEWNNPDLSIWSDNPFPNGAVPTLNINDVYALSYVKPFIKTSGNTLIEDGQAGDPASLGISALMIGKSEGQYWDAAGRQKDHLLNDVSKWWNGAISHREGSKPELWADFVYMAPPFLSYYAVATSDLGLLKESANQCKLYHDILAQQSGPWMHIAGDENGDNGLWSTGNGWAAAGMSRVLATLKKGPYNVETAAEQGQLSGMIKDILDGSISMDKDSSGLLRNYLNETGWWGEIAGTSILAATALRMAKLEPENFGQNYVDWAGRKKEAVDSHINTGNGIVLPAVNPMWWKDQNQYNSGSPEGQSFVVMMYAALRDLTGGFE</sequence>
<evidence type="ECO:0000313" key="3">
    <source>
        <dbReference type="Proteomes" id="UP000799291"/>
    </source>
</evidence>
<evidence type="ECO:0000313" key="2">
    <source>
        <dbReference type="EMBL" id="KAF2682877.1"/>
    </source>
</evidence>
<evidence type="ECO:0000256" key="1">
    <source>
        <dbReference type="ARBA" id="ARBA00022801"/>
    </source>
</evidence>
<keyword evidence="1" id="KW-0378">Hydrolase</keyword>
<dbReference type="OrthoDB" id="4138492at2759"/>
<dbReference type="AlphaFoldDB" id="A0A6G1IXA4"/>
<keyword evidence="3" id="KW-1185">Reference proteome</keyword>
<organism evidence="2 3">
    <name type="scientific">Lentithecium fluviatile CBS 122367</name>
    <dbReference type="NCBI Taxonomy" id="1168545"/>
    <lineage>
        <taxon>Eukaryota</taxon>
        <taxon>Fungi</taxon>
        <taxon>Dikarya</taxon>
        <taxon>Ascomycota</taxon>
        <taxon>Pezizomycotina</taxon>
        <taxon>Dothideomycetes</taxon>
        <taxon>Pleosporomycetidae</taxon>
        <taxon>Pleosporales</taxon>
        <taxon>Massarineae</taxon>
        <taxon>Lentitheciaceae</taxon>
        <taxon>Lentithecium</taxon>
    </lineage>
</organism>
<dbReference type="Pfam" id="PF07470">
    <property type="entry name" value="Glyco_hydro_88"/>
    <property type="match status" value="1"/>
</dbReference>
<dbReference type="InterPro" id="IPR010905">
    <property type="entry name" value="Glyco_hydro_88"/>
</dbReference>
<reference evidence="2" key="1">
    <citation type="journal article" date="2020" name="Stud. Mycol.">
        <title>101 Dothideomycetes genomes: a test case for predicting lifestyles and emergence of pathogens.</title>
        <authorList>
            <person name="Haridas S."/>
            <person name="Albert R."/>
            <person name="Binder M."/>
            <person name="Bloem J."/>
            <person name="Labutti K."/>
            <person name="Salamov A."/>
            <person name="Andreopoulos B."/>
            <person name="Baker S."/>
            <person name="Barry K."/>
            <person name="Bills G."/>
            <person name="Bluhm B."/>
            <person name="Cannon C."/>
            <person name="Castanera R."/>
            <person name="Culley D."/>
            <person name="Daum C."/>
            <person name="Ezra D."/>
            <person name="Gonzalez J."/>
            <person name="Henrissat B."/>
            <person name="Kuo A."/>
            <person name="Liang C."/>
            <person name="Lipzen A."/>
            <person name="Lutzoni F."/>
            <person name="Magnuson J."/>
            <person name="Mondo S."/>
            <person name="Nolan M."/>
            <person name="Ohm R."/>
            <person name="Pangilinan J."/>
            <person name="Park H.-J."/>
            <person name="Ramirez L."/>
            <person name="Alfaro M."/>
            <person name="Sun H."/>
            <person name="Tritt A."/>
            <person name="Yoshinaga Y."/>
            <person name="Zwiers L.-H."/>
            <person name="Turgeon B."/>
            <person name="Goodwin S."/>
            <person name="Spatafora J."/>
            <person name="Crous P."/>
            <person name="Grigoriev I."/>
        </authorList>
    </citation>
    <scope>NUCLEOTIDE SEQUENCE</scope>
    <source>
        <strain evidence="2">CBS 122367</strain>
    </source>
</reference>
<evidence type="ECO:0008006" key="4">
    <source>
        <dbReference type="Google" id="ProtNLM"/>
    </source>
</evidence>
<dbReference type="SUPFAM" id="SSF48208">
    <property type="entry name" value="Six-hairpin glycosidases"/>
    <property type="match status" value="1"/>
</dbReference>
<gene>
    <name evidence="2" type="ORF">K458DRAFT_306384</name>
</gene>
<dbReference type="InterPro" id="IPR008928">
    <property type="entry name" value="6-hairpin_glycosidase_sf"/>
</dbReference>
<accession>A0A6G1IXA4</accession>
<dbReference type="GO" id="GO:0016787">
    <property type="term" value="F:hydrolase activity"/>
    <property type="evidence" value="ECO:0007669"/>
    <property type="project" value="UniProtKB-KW"/>
</dbReference>
<dbReference type="Gene3D" id="1.50.10.10">
    <property type="match status" value="1"/>
</dbReference>
<dbReference type="PANTHER" id="PTHR41814">
    <property type="entry name" value="EXPRESSED PROTEIN"/>
    <property type="match status" value="1"/>
</dbReference>
<proteinExistence type="predicted"/>
<protein>
    <recommendedName>
        <fullName evidence="4">Six-hairpin glycosidase</fullName>
    </recommendedName>
</protein>
<name>A0A6G1IXA4_9PLEO</name>
<dbReference type="EMBL" id="MU005586">
    <property type="protein sequence ID" value="KAF2682877.1"/>
    <property type="molecule type" value="Genomic_DNA"/>
</dbReference>
<dbReference type="PANTHER" id="PTHR41814:SF1">
    <property type="entry name" value="CELLULASE"/>
    <property type="match status" value="1"/>
</dbReference>